<evidence type="ECO:0000256" key="1">
    <source>
        <dbReference type="SAM" id="Coils"/>
    </source>
</evidence>
<dbReference type="InParanoid" id="J5JBF4"/>
<dbReference type="AlphaFoldDB" id="J5JBF4"/>
<gene>
    <name evidence="2" type="ORF">BBA_09776</name>
</gene>
<protein>
    <submittedName>
        <fullName evidence="2">Uncharacterized protein</fullName>
    </submittedName>
</protein>
<proteinExistence type="predicted"/>
<dbReference type="Proteomes" id="UP000002762">
    <property type="component" value="Unassembled WGS sequence"/>
</dbReference>
<dbReference type="EMBL" id="JH725216">
    <property type="protein sequence ID" value="EJP61271.1"/>
    <property type="molecule type" value="Genomic_DNA"/>
</dbReference>
<keyword evidence="1" id="KW-0175">Coiled coil</keyword>
<evidence type="ECO:0000313" key="3">
    <source>
        <dbReference type="Proteomes" id="UP000002762"/>
    </source>
</evidence>
<reference evidence="2 3" key="1">
    <citation type="journal article" date="2012" name="Sci. Rep.">
        <title>Genomic perspectives on the evolution of fungal entomopathogenicity in Beauveria bassiana.</title>
        <authorList>
            <person name="Xiao G."/>
            <person name="Ying S.H."/>
            <person name="Zheng P."/>
            <person name="Wang Z.L."/>
            <person name="Zhang S."/>
            <person name="Xie X.Q."/>
            <person name="Shang Y."/>
            <person name="St Leger R.J."/>
            <person name="Zhao G.P."/>
            <person name="Wang C."/>
            <person name="Feng M.G."/>
        </authorList>
    </citation>
    <scope>NUCLEOTIDE SEQUENCE [LARGE SCALE GENOMIC DNA]</scope>
    <source>
        <strain evidence="2 3">ARSEF 2860</strain>
    </source>
</reference>
<evidence type="ECO:0000313" key="2">
    <source>
        <dbReference type="EMBL" id="EJP61271.1"/>
    </source>
</evidence>
<dbReference type="GeneID" id="19892788"/>
<name>J5JBF4_BEAB2</name>
<organism evidence="2 3">
    <name type="scientific">Beauveria bassiana (strain ARSEF 2860)</name>
    <name type="common">White muscardine disease fungus</name>
    <name type="synonym">Tritirachium shiotae</name>
    <dbReference type="NCBI Taxonomy" id="655819"/>
    <lineage>
        <taxon>Eukaryota</taxon>
        <taxon>Fungi</taxon>
        <taxon>Dikarya</taxon>
        <taxon>Ascomycota</taxon>
        <taxon>Pezizomycotina</taxon>
        <taxon>Sordariomycetes</taxon>
        <taxon>Hypocreomycetidae</taxon>
        <taxon>Hypocreales</taxon>
        <taxon>Cordycipitaceae</taxon>
        <taxon>Beauveria</taxon>
    </lineage>
</organism>
<feature type="coiled-coil region" evidence="1">
    <location>
        <begin position="43"/>
        <end position="70"/>
    </location>
</feature>
<dbReference type="OrthoDB" id="10428120at2759"/>
<dbReference type="RefSeq" id="XP_008603095.1">
    <property type="nucleotide sequence ID" value="XM_008604873.1"/>
</dbReference>
<keyword evidence="3" id="KW-1185">Reference proteome</keyword>
<dbReference type="HOGENOM" id="CLU_1937765_0_0_1"/>
<accession>J5JBF4</accession>
<sequence>MPLPHRRSMDVASEIIRLHEMYQTLELKLGHEQKQNQSLHQSIVELRDQLDESAMEKEVLERQADLLKDALGEKTKHISMQNFTLIEAQKQAQLLAASNTERARVISALYQHIRCPEQQEELCDQGREKKRKVEESEL</sequence>